<keyword evidence="7" id="KW-1185">Reference proteome</keyword>
<evidence type="ECO:0000313" key="5">
    <source>
        <dbReference type="EMBL" id="ORV96373.1"/>
    </source>
</evidence>
<dbReference type="Pfam" id="PF11887">
    <property type="entry name" value="Mce4_CUP1"/>
    <property type="match status" value="1"/>
</dbReference>
<evidence type="ECO:0000259" key="3">
    <source>
        <dbReference type="Pfam" id="PF11887"/>
    </source>
</evidence>
<gene>
    <name evidence="4" type="ORF">A9W98_20190</name>
    <name evidence="5" type="ORF">AWC08_13050</name>
</gene>
<reference evidence="5 7" key="1">
    <citation type="submission" date="2016-01" db="EMBL/GenBank/DDBJ databases">
        <title>The new phylogeny of the genus Mycobacterium.</title>
        <authorList>
            <person name="Tarcisio F."/>
            <person name="Conor M."/>
            <person name="Antonella G."/>
            <person name="Elisabetta G."/>
            <person name="Giulia F.S."/>
            <person name="Sara T."/>
            <person name="Anna F."/>
            <person name="Clotilde B."/>
            <person name="Roberto B."/>
            <person name="Veronica D.S."/>
            <person name="Fabio R."/>
            <person name="Monica P."/>
            <person name="Olivier J."/>
            <person name="Enrico T."/>
            <person name="Nicola S."/>
        </authorList>
    </citation>
    <scope>NUCLEOTIDE SEQUENCE [LARGE SCALE GENOMIC DNA]</scope>
    <source>
        <strain evidence="5 7">DSM 44160</strain>
    </source>
</reference>
<dbReference type="RefSeq" id="WP_065134293.1">
    <property type="nucleotide sequence ID" value="NZ_JACKSU010000052.1"/>
</dbReference>
<dbReference type="Proteomes" id="UP000093757">
    <property type="component" value="Unassembled WGS sequence"/>
</dbReference>
<comment type="caution">
    <text evidence="4">The sequence shown here is derived from an EMBL/GenBank/DDBJ whole genome shotgun (WGS) entry which is preliminary data.</text>
</comment>
<protein>
    <submittedName>
        <fullName evidence="4">Mammalian cell entry protein</fullName>
    </submittedName>
</protein>
<dbReference type="AlphaFoldDB" id="A0A1A6BGG1"/>
<keyword evidence="1" id="KW-0472">Membrane</keyword>
<evidence type="ECO:0000313" key="7">
    <source>
        <dbReference type="Proteomes" id="UP000193928"/>
    </source>
</evidence>
<name>A0A1A6BGG1_MYCGO</name>
<evidence type="ECO:0000313" key="6">
    <source>
        <dbReference type="Proteomes" id="UP000093757"/>
    </source>
</evidence>
<dbReference type="NCBIfam" id="TIGR00996">
    <property type="entry name" value="Mtu_fam_mce"/>
    <property type="match status" value="1"/>
</dbReference>
<dbReference type="GO" id="GO:0005576">
    <property type="term" value="C:extracellular region"/>
    <property type="evidence" value="ECO:0007669"/>
    <property type="project" value="TreeGrafter"/>
</dbReference>
<feature type="domain" description="Mammalian cell entry C-terminal" evidence="3">
    <location>
        <begin position="117"/>
        <end position="329"/>
    </location>
</feature>
<feature type="domain" description="Mce/MlaD" evidence="2">
    <location>
        <begin position="37"/>
        <end position="112"/>
    </location>
</feature>
<evidence type="ECO:0000256" key="1">
    <source>
        <dbReference type="SAM" id="Phobius"/>
    </source>
</evidence>
<dbReference type="PANTHER" id="PTHR33371">
    <property type="entry name" value="INTERMEMBRANE PHOSPHOLIPID TRANSPORT SYSTEM BINDING PROTEIN MLAD-RELATED"/>
    <property type="match status" value="1"/>
</dbReference>
<reference evidence="4 6" key="2">
    <citation type="submission" date="2016-06" db="EMBL/GenBank/DDBJ databases">
        <authorList>
            <person name="Kjaerup R.B."/>
            <person name="Dalgaard T.S."/>
            <person name="Juul-Madsen H.R."/>
        </authorList>
    </citation>
    <scope>NUCLEOTIDE SEQUENCE [LARGE SCALE GENOMIC DNA]</scope>
    <source>
        <strain evidence="4 6">1245752.6</strain>
    </source>
</reference>
<dbReference type="InterPro" id="IPR024516">
    <property type="entry name" value="Mce_C"/>
</dbReference>
<keyword evidence="1" id="KW-1133">Transmembrane helix</keyword>
<dbReference type="OrthoDB" id="338143at2"/>
<feature type="transmembrane region" description="Helical" evidence="1">
    <location>
        <begin position="6"/>
        <end position="29"/>
    </location>
</feature>
<dbReference type="GO" id="GO:0051701">
    <property type="term" value="P:biological process involved in interaction with host"/>
    <property type="evidence" value="ECO:0007669"/>
    <property type="project" value="TreeGrafter"/>
</dbReference>
<dbReference type="Proteomes" id="UP000193928">
    <property type="component" value="Unassembled WGS sequence"/>
</dbReference>
<organism evidence="4 6">
    <name type="scientific">Mycobacterium gordonae</name>
    <dbReference type="NCBI Taxonomy" id="1778"/>
    <lineage>
        <taxon>Bacteria</taxon>
        <taxon>Bacillati</taxon>
        <taxon>Actinomycetota</taxon>
        <taxon>Actinomycetes</taxon>
        <taxon>Mycobacteriales</taxon>
        <taxon>Mycobacteriaceae</taxon>
        <taxon>Mycobacterium</taxon>
    </lineage>
</organism>
<dbReference type="EMBL" id="LQOY01000014">
    <property type="protein sequence ID" value="ORV96373.1"/>
    <property type="molecule type" value="Genomic_DNA"/>
</dbReference>
<proteinExistence type="predicted"/>
<sequence>MTVPGAIWRLTAFMAVCVLGLVAMLAIFADLRFGKEKQYRAQFSNVSGLEVDNFVRIAGVEVGQVKKIVVQDDGTALVDFGTDDSVVLTEGTRAVIRYQNLIGGRYLSLEEGPGGTRRLEPGGTIPLARTAPALDLDTLIGGFRPLFHALDPNQVNVLSSELIKAFQGQGATINSVLVRTAALTNTLADRGQLIGEVIVNLNTVLGSLGDQSTQFARAVDSLSQLLATLADRKRDISTSLAYSNAAAGSLADLLARGRLPLGKTLHESDRIAGLVLADHDYFDDLLNTLPDAYQMLNRQGLHGDFFSFYLCDLILKVNGKGGQPVYVKVVGQPSGRCTPK</sequence>
<dbReference type="InterPro" id="IPR005693">
    <property type="entry name" value="Mce"/>
</dbReference>
<keyword evidence="1" id="KW-0812">Transmembrane</keyword>
<dbReference type="Pfam" id="PF02470">
    <property type="entry name" value="MlaD"/>
    <property type="match status" value="1"/>
</dbReference>
<dbReference type="InterPro" id="IPR052336">
    <property type="entry name" value="MlaD_Phospholipid_Transporter"/>
</dbReference>
<evidence type="ECO:0000259" key="2">
    <source>
        <dbReference type="Pfam" id="PF02470"/>
    </source>
</evidence>
<dbReference type="EMBL" id="MAEM01000284">
    <property type="protein sequence ID" value="OBS01440.1"/>
    <property type="molecule type" value="Genomic_DNA"/>
</dbReference>
<dbReference type="InterPro" id="IPR003399">
    <property type="entry name" value="Mce/MlaD"/>
</dbReference>
<accession>A0A1A6BGG1</accession>
<dbReference type="PANTHER" id="PTHR33371:SF17">
    <property type="entry name" value="MCE-FAMILY PROTEIN MCE1B"/>
    <property type="match status" value="1"/>
</dbReference>
<evidence type="ECO:0000313" key="4">
    <source>
        <dbReference type="EMBL" id="OBS01440.1"/>
    </source>
</evidence>